<dbReference type="Proteomes" id="UP000016649">
    <property type="component" value="Unassembled WGS sequence"/>
</dbReference>
<dbReference type="InterPro" id="IPR024607">
    <property type="entry name" value="Sulfatase_CS"/>
</dbReference>
<evidence type="ECO:0000313" key="6">
    <source>
        <dbReference type="EMBL" id="ERJ91694.1"/>
    </source>
</evidence>
<dbReference type="PROSITE" id="PS00149">
    <property type="entry name" value="SULFATASE_2"/>
    <property type="match status" value="1"/>
</dbReference>
<name>A0ABN0NWH5_TRELE</name>
<feature type="region of interest" description="Disordered" evidence="4">
    <location>
        <begin position="64"/>
        <end position="84"/>
    </location>
</feature>
<evidence type="ECO:0000256" key="4">
    <source>
        <dbReference type="SAM" id="MobiDB-lite"/>
    </source>
</evidence>
<gene>
    <name evidence="6" type="ORF">HMPREF9193_02150</name>
</gene>
<keyword evidence="7" id="KW-1185">Reference proteome</keyword>
<dbReference type="SUPFAM" id="SSF53649">
    <property type="entry name" value="Alkaline phosphatase-like"/>
    <property type="match status" value="1"/>
</dbReference>
<sequence>MKENGYRTSYVGKWHLAGAEKPFWLSREQSMGFDDCSCMFNCSHSKKITDTDCESAHNAFAEKDGSRAGDKECSSDGKRPRIEENDTVIGSGAQYTTDFLTDKAIEKICAYVKKSGETQTEPFLLMLSIPDPHQPYTVRAPYDTLFAPENVKVPVSFYERTLPDWAENDEWGRHRYFPIDMSDREKKFRKIKAQYCGEVACVDDNVGRIIRCLKDCNIYDNTVMVFTSDHGDYMGEHGLLEKNNLYESVYRIPLIISFPGKIGAGSVINTYVSIVDFQPTLLNLLDLPLSAQEQGRDVSCLFEHDSADWEEAVFIHPNDVPRAGILTREYELAYVGSGWQNQKEFKDHILFDRKNDIDQMHNLFYNKAYQPVIGKLTVKMAEHFKKLHFDKNKLPPPLSALL</sequence>
<evidence type="ECO:0000256" key="3">
    <source>
        <dbReference type="ARBA" id="ARBA00022801"/>
    </source>
</evidence>
<reference evidence="6 7" key="1">
    <citation type="submission" date="2013-08" db="EMBL/GenBank/DDBJ databases">
        <authorList>
            <person name="Weinstock G."/>
            <person name="Sodergren E."/>
            <person name="Wylie T."/>
            <person name="Fulton L."/>
            <person name="Fulton R."/>
            <person name="Fronick C."/>
            <person name="O'Laughlin M."/>
            <person name="Godfrey J."/>
            <person name="Miner T."/>
            <person name="Herter B."/>
            <person name="Appelbaum E."/>
            <person name="Cordes M."/>
            <person name="Lek S."/>
            <person name="Wollam A."/>
            <person name="Pepin K.H."/>
            <person name="Palsikar V.B."/>
            <person name="Mitreva M."/>
            <person name="Wilson R.K."/>
        </authorList>
    </citation>
    <scope>NUCLEOTIDE SEQUENCE [LARGE SCALE GENOMIC DNA]</scope>
    <source>
        <strain evidence="6 7">ATCC 700332</strain>
    </source>
</reference>
<dbReference type="Pfam" id="PF00884">
    <property type="entry name" value="Sulfatase"/>
    <property type="match status" value="1"/>
</dbReference>
<feature type="domain" description="Sulfatase N-terminal" evidence="5">
    <location>
        <begin position="1"/>
        <end position="286"/>
    </location>
</feature>
<dbReference type="EMBL" id="AWVH01000044">
    <property type="protein sequence ID" value="ERJ91694.1"/>
    <property type="molecule type" value="Genomic_DNA"/>
</dbReference>
<evidence type="ECO:0000259" key="5">
    <source>
        <dbReference type="Pfam" id="PF00884"/>
    </source>
</evidence>
<organism evidence="6 7">
    <name type="scientific">Treponema lecithinolyticum ATCC 700332</name>
    <dbReference type="NCBI Taxonomy" id="1321815"/>
    <lineage>
        <taxon>Bacteria</taxon>
        <taxon>Pseudomonadati</taxon>
        <taxon>Spirochaetota</taxon>
        <taxon>Spirochaetia</taxon>
        <taxon>Spirochaetales</taxon>
        <taxon>Treponemataceae</taxon>
        <taxon>Treponema</taxon>
    </lineage>
</organism>
<keyword evidence="2" id="KW-0479">Metal-binding</keyword>
<dbReference type="PANTHER" id="PTHR45953">
    <property type="entry name" value="IDURONATE 2-SULFATASE"/>
    <property type="match status" value="1"/>
</dbReference>
<evidence type="ECO:0000313" key="7">
    <source>
        <dbReference type="Proteomes" id="UP000016649"/>
    </source>
</evidence>
<comment type="caution">
    <text evidence="6">The sequence shown here is derived from an EMBL/GenBank/DDBJ whole genome shotgun (WGS) entry which is preliminary data.</text>
</comment>
<evidence type="ECO:0000256" key="1">
    <source>
        <dbReference type="ARBA" id="ARBA00008779"/>
    </source>
</evidence>
<protein>
    <submittedName>
        <fullName evidence="6">Arylsulfatase</fullName>
    </submittedName>
</protein>
<accession>A0ABN0NWH5</accession>
<dbReference type="Gene3D" id="3.40.720.10">
    <property type="entry name" value="Alkaline Phosphatase, subunit A"/>
    <property type="match status" value="1"/>
</dbReference>
<proteinExistence type="inferred from homology"/>
<evidence type="ECO:0000256" key="2">
    <source>
        <dbReference type="ARBA" id="ARBA00022723"/>
    </source>
</evidence>
<keyword evidence="3" id="KW-0378">Hydrolase</keyword>
<comment type="similarity">
    <text evidence="1">Belongs to the sulfatase family.</text>
</comment>
<dbReference type="InterPro" id="IPR017850">
    <property type="entry name" value="Alkaline_phosphatase_core_sf"/>
</dbReference>
<dbReference type="InterPro" id="IPR000917">
    <property type="entry name" value="Sulfatase_N"/>
</dbReference>
<dbReference type="PANTHER" id="PTHR45953:SF1">
    <property type="entry name" value="IDURONATE 2-SULFATASE"/>
    <property type="match status" value="1"/>
</dbReference>